<evidence type="ECO:0000256" key="3">
    <source>
        <dbReference type="ARBA" id="ARBA00022927"/>
    </source>
</evidence>
<dbReference type="Proteomes" id="UP000236319">
    <property type="component" value="Unassembled WGS sequence"/>
</dbReference>
<dbReference type="OrthoDB" id="360640at2759"/>
<dbReference type="Pfam" id="PF03643">
    <property type="entry name" value="Vps26"/>
    <property type="match status" value="1"/>
</dbReference>
<gene>
    <name evidence="5" type="ORF">BOVATA_001480</name>
</gene>
<dbReference type="GO" id="GO:0030904">
    <property type="term" value="C:retromer complex"/>
    <property type="evidence" value="ECO:0007669"/>
    <property type="project" value="UniProtKB-ARBA"/>
</dbReference>
<comment type="caution">
    <text evidence="5">The sequence shown here is derived from an EMBL/GenBank/DDBJ whole genome shotgun (WGS) entry which is preliminary data.</text>
</comment>
<dbReference type="VEuPathDB" id="PiroplasmaDB:BOVATA_001480"/>
<evidence type="ECO:0000313" key="5">
    <source>
        <dbReference type="EMBL" id="GBE58655.1"/>
    </source>
</evidence>
<dbReference type="InterPro" id="IPR011990">
    <property type="entry name" value="TPR-like_helical_dom_sf"/>
</dbReference>
<feature type="region of interest" description="Disordered" evidence="4">
    <location>
        <begin position="1067"/>
        <end position="1089"/>
    </location>
</feature>
<evidence type="ECO:0000313" key="6">
    <source>
        <dbReference type="Proteomes" id="UP000236319"/>
    </source>
</evidence>
<dbReference type="PANTHER" id="PTHR12233">
    <property type="entry name" value="VACUOLAR PROTEIN SORTING 26 RELATED"/>
    <property type="match status" value="1"/>
</dbReference>
<keyword evidence="6" id="KW-1185">Reference proteome</keyword>
<dbReference type="FunFam" id="2.60.40.640:FF:000015">
    <property type="entry name" value="Vacuolar protein sorting-associated protein 26"/>
    <property type="match status" value="1"/>
</dbReference>
<dbReference type="GO" id="GO:0006886">
    <property type="term" value="P:intracellular protein transport"/>
    <property type="evidence" value="ECO:0007669"/>
    <property type="project" value="InterPro"/>
</dbReference>
<dbReference type="Gene3D" id="2.60.40.640">
    <property type="match status" value="2"/>
</dbReference>
<dbReference type="EMBL" id="BDSA01000001">
    <property type="protein sequence ID" value="GBE58655.1"/>
    <property type="molecule type" value="Genomic_DNA"/>
</dbReference>
<dbReference type="SUPFAM" id="SSF48452">
    <property type="entry name" value="TPR-like"/>
    <property type="match status" value="1"/>
</dbReference>
<proteinExistence type="inferred from homology"/>
<evidence type="ECO:0000256" key="4">
    <source>
        <dbReference type="SAM" id="MobiDB-lite"/>
    </source>
</evidence>
<organism evidence="5 6">
    <name type="scientific">Babesia ovata</name>
    <dbReference type="NCBI Taxonomy" id="189622"/>
    <lineage>
        <taxon>Eukaryota</taxon>
        <taxon>Sar</taxon>
        <taxon>Alveolata</taxon>
        <taxon>Apicomplexa</taxon>
        <taxon>Aconoidasida</taxon>
        <taxon>Piroplasmida</taxon>
        <taxon>Babesiidae</taxon>
        <taxon>Babesia</taxon>
    </lineage>
</organism>
<dbReference type="GeneID" id="39872425"/>
<protein>
    <submittedName>
        <fullName evidence="5">Vacuolar sorting-associated protein 26</fullName>
    </submittedName>
</protein>
<sequence length="1962" mass="220321">MVVAARGESVWAVPRPAAAFLAELRQFQQQCDRVIDDLYGRRSFARLQKQVERDIQTVDVLAGRGYARRARSVVADAGHRVPERASDYSSHFVGVVRSTASSQHAISYSSAFRMLVFTKAVRICRQEFTNIATVDLLLLAYDVYTELYLSLIDALIHLGNWEKATDVLMQLGVVLYFIRKDLYKNKRSIAKAPVNSRSELKLQLIKSILAKRCIRLEAPLVYADNSTVVQHVFDCFMLVLPLEIWSRTVYLWLRDASLYSVLETLQALPMPQRSAFYRRVRRCITHCRDDVNSPNRYFDFGCSSCRSTVWMGVKARQNSREFGKQFPGKRCGFPYNVVLGYVLSASNSNRRYALEGFIMVAKISMGIDRSLYASLCFTVSTVLRILSSKIRILDEASPKSSLDQGTGERNDVGTDTMHSVDHMSSLLHYVGMKQWGNQKCLCVMSSADNIWVKRSGMRSISVSLTPLPSFLGPSRYIGHSWIDLDYMVMLDVDSMIPCDAAGLDGIRFVQSHRVDRHFFPLGEIKIPSSDNGSTESSSGAGCTSSICLENLKVRNNTVDIQMDFTPLCQNLFYSTRRHKRHVSLRGTKYAFSVISKAPDHAPQPLVHGFDHKVVLALLAFCVSLDREYTVLHFRQALEYLNYRDTLRKKRKAFLRKLMTWVPTPNSQEARHMMKFQKRIRTSFRHRSWLSYMTAAGDNGGQAHDADRVDWRATCSLTKGSDAVNMKEYMSMESVELQRHANGVNCLKDPAFTKHRLMDVVEKSFYALSQAGNYLYKRCQGYQPFCKRGALRGNHYRLSNKYPFVAIEEADSGASKYARPRMPPCEHTAMTMSMGECTQCSTSRSFRQLDRMVLLVEWISHLVFTGCIRPGKVYPKSLPIGMPVNGYPATQTAATNGANRVAAKLVGKGKVPRVDGRSYRIMEYVIDAYVPDRSSGSAMANLSDGLALLNEVVESCMLTSLATFFHEPYYKGLVLDLAMVQLLQGRWSLCLALLKQLQGTPGNYSTPFGAETISVATDVFRLTKVEKGFISRLTGKILTELIVEPQLSIELLSKECKPVERRFNSGTVQGATHGEEHPGIAGSSHHGKSNMHESAKSLMLLGVSYLTLGFVQVDPLSASISDTSGSWVHIDHPELDSLRFVECDGPNSDAVCGEHNPHTSDAAAADDPDIPTGRLAVASEYILKALSIDPRCYKAWLYLAHCGVLAHEYEFAYRCCQRSIDCYDACVAAWLTMAVAISSRSRCCSPIKVSHGVWPEYLVEQKGFTKRLHNGKVSKISIPSFVVPYDPVFPSRAETTDDLARHMSQAVGGDTAECLDILIAATRFGSVFAYAGVLQLLSRTVEMPIDTFPWETSRVLASSSRVVLTQIYLVLHASIECASQSNLGKIPDEWLYPDLRKMHSQIRALVSRAVSTKLHVSSLPFIRAMCLMYSLDVVDDSRAAVFSQGKVSFDVSVSDPACFEDEVYGWITCLEVLTQSGHAATAELLFPLLESFLDVNSPRCLESEYAAPSCDKLPVGPYAEESRWGAVRSHFNGRAFTYADIRAETVFLRLYMRCYTVVDSELDELLSDVQEALTQCASRKLRLLEARILAGLRRYEEAARVYAAELRRGFTGSVSTDYMLEYQAMKVYAKVLTALGEVSQSAAVICGLLGFLFIARVSPQLQGRFKMFSMFFGQPCSLEVEIDSNPSRPLVFVDPQQKTDKCPVFSDGEEISGTAVISLNPGKQFDHQGIKVELVGQSDTLYNKTGTYDFFTMSRDIEASGTVIESKSYRWKFPLVGIENETYWGVNIRMYYFVRITVVKPYGGNICKDAMFVVQNVGIPPQINNTIKMEVGIEDALHIEFEYNKSAYHMRDVILGKVYFLLVALSIKYMEVAIQRVETITLGRSVVNETQTVTTFEVMDGSPVKGECIPVRIYLTGLDLCPTYKNVQNKLTVKHYINLLIVDEDDRRYFKKQEIEFWRDRLG</sequence>
<evidence type="ECO:0000256" key="1">
    <source>
        <dbReference type="ARBA" id="ARBA00009100"/>
    </source>
</evidence>
<comment type="similarity">
    <text evidence="1">Belongs to the VPS26 family.</text>
</comment>
<dbReference type="RefSeq" id="XP_028864898.1">
    <property type="nucleotide sequence ID" value="XM_029009065.1"/>
</dbReference>
<accession>A0A2H6K6P3</accession>
<name>A0A2H6K6P3_9APIC</name>
<dbReference type="InterPro" id="IPR028934">
    <property type="entry name" value="Vps26-related"/>
</dbReference>
<reference evidence="5 6" key="1">
    <citation type="journal article" date="2017" name="BMC Genomics">
        <title>Whole-genome assembly of Babesia ovata and comparative genomics between closely related pathogens.</title>
        <authorList>
            <person name="Yamagishi J."/>
            <person name="Asada M."/>
            <person name="Hakimi H."/>
            <person name="Tanaka T.Q."/>
            <person name="Sugimoto C."/>
            <person name="Kawazu S."/>
        </authorList>
    </citation>
    <scope>NUCLEOTIDE SEQUENCE [LARGE SCALE GENOMIC DNA]</scope>
    <source>
        <strain evidence="5 6">Miyake</strain>
    </source>
</reference>
<keyword evidence="3" id="KW-0653">Protein transport</keyword>
<dbReference type="Gene3D" id="1.25.40.10">
    <property type="entry name" value="Tetratricopeptide repeat domain"/>
    <property type="match status" value="1"/>
</dbReference>
<keyword evidence="2" id="KW-0813">Transport</keyword>
<evidence type="ECO:0000256" key="2">
    <source>
        <dbReference type="ARBA" id="ARBA00022448"/>
    </source>
</evidence>
<dbReference type="InterPro" id="IPR014752">
    <property type="entry name" value="Arrestin-like_C"/>
</dbReference>